<gene>
    <name evidence="2" type="ORF">P090810_093</name>
</gene>
<dbReference type="InterPro" id="IPR041352">
    <property type="entry name" value="Mtd_N"/>
</dbReference>
<dbReference type="SUPFAM" id="SSF69349">
    <property type="entry name" value="Phage fibre proteins"/>
    <property type="match status" value="1"/>
</dbReference>
<proteinExistence type="predicted"/>
<dbReference type="RefSeq" id="YP_009325082.1">
    <property type="nucleotide sequence ID" value="NC_031944.1"/>
</dbReference>
<keyword evidence="3" id="KW-1185">Reference proteome</keyword>
<protein>
    <submittedName>
        <fullName evidence="2">YadA domain-containing structural protein</fullName>
    </submittedName>
</protein>
<name>A0A1D8KSC4_9CAUD</name>
<evidence type="ECO:0000313" key="3">
    <source>
        <dbReference type="Proteomes" id="UP000204364"/>
    </source>
</evidence>
<organism evidence="2 3">
    <name type="scientific">Synechococcus phage S-WAM1</name>
    <dbReference type="NCBI Taxonomy" id="1815521"/>
    <lineage>
        <taxon>Viruses</taxon>
        <taxon>Duplodnaviria</taxon>
        <taxon>Heunggongvirae</taxon>
        <taxon>Uroviricota</taxon>
        <taxon>Caudoviricetes</taxon>
        <taxon>Pantevenvirales</taxon>
        <taxon>Kyanoviridae</taxon>
        <taxon>Sokavirus</taxon>
        <taxon>Sokavirus swam1</taxon>
    </lineage>
</organism>
<dbReference type="KEGG" id="vg:30310046"/>
<dbReference type="GeneID" id="30310046"/>
<evidence type="ECO:0000313" key="2">
    <source>
        <dbReference type="EMBL" id="AOV61566.1"/>
    </source>
</evidence>
<accession>A0A1D8KSC4</accession>
<evidence type="ECO:0000259" key="1">
    <source>
        <dbReference type="Pfam" id="PF18454"/>
    </source>
</evidence>
<feature type="domain" description="Major tropism determinant N-terminal" evidence="1">
    <location>
        <begin position="5"/>
        <end position="43"/>
    </location>
</feature>
<dbReference type="Proteomes" id="UP000204364">
    <property type="component" value="Segment"/>
</dbReference>
<sequence>MANRIQLRRDGAQQWANVNPVLAQGELGIELDTSRLKIGDGVTPWNSLKYERPLETESNTANTLVKRDADGNFEAGAINATLIGNAATATRLANARNFTLTGDMSGSASFDGSANINITAELNFQPGLPHYDENDLNATGTYTRLVIDSRGRVVTGDNPTTLTDYGIGDAQPLSADLTAITGITTIGMLTRTGTGTYATRQVTGAPGRIVTSNANGQTGNPLVDLADTPVVIGSYNPTGSVSLDQPETSVQETGSIHQTVNTTEFTVDRYGRLTYAATAPISTAREGTLAPVYDNATAYARYDKVKNGDDRLYEAILPINAGGGEPTHTDTSDTGSWRYLGSALTPQKGLASFSQEDFDVTEWDHAGGIQGGYVKIADRGVDNLQLQNNRISFADGNTKEDFELDQELTSTTGYRGFNYLNYIKVNDTSGNLLVGANNTGDGGTGALDVNVRSYYSDPNIDLDGATDQLIDKYGDGNLDIFLTQNSASNRQFSIASTNTGTGQALLDISADNDITIYATDVNSRVNVEDYHFQDNVLSTTNSTMVLDPNDDDDVTGLVRIRGDLQVDGTTTTVNSVTTTIQDPIITLGGEDTLTLDDNLDRGIEFRYYDSQERFGFFGWDEDYADANIWNGTGGYRFLYNATNTNEVYAGTDAALIAGNLRLTTNTGSTSTTTGTLVVTGGVGISENVYVGGTVDIANDFDINSGQFTVTASNGDIYTQGDLTVDSNVTLGNASTDTVLVNSDTTFEDDVRIVGPNTVFSITDGTTERFVIDTDNGNIHSDGTLDVDSGVTFNSTLDVDGATTLNNTLDVDGNSVFHNNITLDTTGKYFKITNGVSDKFTVLSTNGNTNIEGTLDVTGNVTLTNNLTVNGSQTTIGNSNTDILTVNADVTFTDNLTVNQPVDFDSTLNVDGAVDFNNTLTVDGTTTVFNDVLLRAANKSFQIQDGVSNTQLSVDYDNGNTVIGRSGLGTSSAGTLTVHGNALFETDVTINATQTTIGNANTDALTVNAVSTFTDNVTVNGDLEVDQNVIINQNLTVHGTTTTVNSTVVTLDDPIVTLGGDTAPTSSDGKDRGVEFRYYANSAARVGFYGWDESASRYAFYHNATNSSEVFNGTRSGIDAGSIKLFDATNATSSSTGALIVGGGASVGIDLYVGDDLVVADAGSFGGNVDITGTLDVTDDFAINTNKFTVDAQTGNTVIDGTFLVRGNSTIGNAGTDAHTVNGTVQFNHALTGAARANIRDLKIGTDAANEIGTLAGNLILDSTGGTVNVTDNLDVDLDLNVDGNTKIDGTLTVDGNATIGNADTDAHTVTGTVQFNQALTGAERANIRDIKIGTDAANEIGTLAGNLILDSFAGKVHITDNAEVDGFLKVDGNTTLGDAVGDTLTVNATSTFNAAITSTDITADSIKIGVDASNEISTTTGNLILDSAAGTVNITDNADVDGNLNVDGNTQIDGTLTVDGNVTLGNAGTDVHVVTGTVTFNNAMTATDVTIDNITIGVVANNVIDTTSGNLTFQSFGGTVYTDANHQINQSLTVLGNTIFGNAGTDTHTFTGTTTFNNFVDINGGADIDGIGFNTRTISATGGSLVLDSSVNNVQVTANLGVSNNLTVSDSAVLGSSSADSLTVNAISTFTAPITSTNLTADSIKIGVDANNEISTLAGNLILDSFTGETVIDDNLTVNGTLDVDGTTIITDSVFVRADNQQFAVQTGASVTVFSVDSDNGNTAIAGTFNVNGASVIDDTLNVTGAVDFDSTLTVDGIQSITNTTNASTGSSFSSSGALRVAGGVSIARDLAVGEDFKVYGDFEVDGNVVQKGNQEFRGRVEFSKSENPTSLADDAPIMVTSGGMTILKDVYIGETLFLGANNATKITVDGVTGNGSFSGTLGVTGITTLTTLNATSVTTTGNIASGGNLSVGGSNFIVTAANGNTSIAGTLGVTGATTLTSTLNVQAATDLDSTLNVDGAATFNNTITQNSTSLFKDNFVLRGASKTLKLQNGSSQDRITLESTTGNITAVGLITTNTLNVTTNTTIGGTLGVTGTITGNVTGDLTGTADKTDLVNITETASSDLNYFIPFVSTNTGYTEVRTDSQNLSYNPSTNTMTVNNFKSTTNFEVQGNLNVTGNVTYGQSQVGSIANHDTDALAEGTTNLYFTDERVDDRVAAMIAGGTGISASYDDVGNLLTLSAVQADLNTDNFTEGSTNLFTTAARTRTHFTYGTGIQHDGSGTLSVTQSDINTDNVTEGSTNIFFTQSRARGAFSVSGDLGYNASTGVFSVTLPTQASLNVDDLITLTGRANGSTHLATFAGSTISDNNTIKGALGQLETAVEANASNLTAATGSGLDLSQKSTTDLSEGNNLYFTNERVDDRVAALISAGTGISSTYDDSGNLLTLSAVPGDFDTDDISEGTTNLYYTDTRADARIALQVGANLDLSQKSTTNLSEGNNLYYTNSRADARIALAAPNYATAAQGTLADSATQPGDDISTLNNDSNFITSAGAPVQSVAGKTGTVSLVKGDVGLGNVDNTSDANKPVSTAQQTALDLKADLASPALTGTPTAPTAAQATNTTQVATTAFVQSNLTASLLRAALGIPEYASDGLATAGGLAAGDVYYNTLSSKYTTV</sequence>
<reference evidence="2 3" key="1">
    <citation type="journal article" date="2016" name="Virology">
        <title>The genomic content and context of auxiliary metabolic genes in marine cyanomyoviruses.</title>
        <authorList>
            <person name="Crummett L.T."/>
            <person name="Puxty R.J."/>
            <person name="Weihe C."/>
            <person name="Marston M.F."/>
            <person name="Martiny J.B."/>
        </authorList>
    </citation>
    <scope>NUCLEOTIDE SEQUENCE [LARGE SCALE GENOMIC DNA]</scope>
    <source>
        <strain evidence="2">0810PA09</strain>
    </source>
</reference>
<dbReference type="Pfam" id="PF18454">
    <property type="entry name" value="Mtd_N"/>
    <property type="match status" value="1"/>
</dbReference>
<dbReference type="EMBL" id="KU686210">
    <property type="protein sequence ID" value="AOV61566.1"/>
    <property type="molecule type" value="Genomic_DNA"/>
</dbReference>